<feature type="transmembrane region" description="Helical" evidence="10">
    <location>
        <begin position="486"/>
        <end position="504"/>
    </location>
</feature>
<reference evidence="13" key="2">
    <citation type="submission" date="2015-01" db="EMBL/GenBank/DDBJ databases">
        <title>Evolutionary Origins and Diversification of the Mycorrhizal Mutualists.</title>
        <authorList>
            <consortium name="DOE Joint Genome Institute"/>
            <consortium name="Mycorrhizal Genomics Consortium"/>
            <person name="Kohler A."/>
            <person name="Kuo A."/>
            <person name="Nagy L.G."/>
            <person name="Floudas D."/>
            <person name="Copeland A."/>
            <person name="Barry K.W."/>
            <person name="Cichocki N."/>
            <person name="Veneault-Fourrey C."/>
            <person name="LaButti K."/>
            <person name="Lindquist E.A."/>
            <person name="Lipzen A."/>
            <person name="Lundell T."/>
            <person name="Morin E."/>
            <person name="Murat C."/>
            <person name="Riley R."/>
            <person name="Ohm R."/>
            <person name="Sun H."/>
            <person name="Tunlid A."/>
            <person name="Henrissat B."/>
            <person name="Grigoriev I.V."/>
            <person name="Hibbett D.S."/>
            <person name="Martin F."/>
        </authorList>
    </citation>
    <scope>NUCLEOTIDE SEQUENCE [LARGE SCALE GENOMIC DNA]</scope>
    <source>
        <strain evidence="13">Zn</strain>
    </source>
</reference>
<dbReference type="EMBL" id="KN832880">
    <property type="protein sequence ID" value="KIM98757.1"/>
    <property type="molecule type" value="Genomic_DNA"/>
</dbReference>
<feature type="transmembrane region" description="Helical" evidence="10">
    <location>
        <begin position="389"/>
        <end position="411"/>
    </location>
</feature>
<keyword evidence="7 10" id="KW-0472">Membrane</keyword>
<accession>A0A0C3D9Y0</accession>
<feature type="transmembrane region" description="Helical" evidence="10">
    <location>
        <begin position="201"/>
        <end position="221"/>
    </location>
</feature>
<feature type="region of interest" description="Disordered" evidence="9">
    <location>
        <begin position="1"/>
        <end position="34"/>
    </location>
</feature>
<feature type="transmembrane region" description="Helical" evidence="10">
    <location>
        <begin position="233"/>
        <end position="253"/>
    </location>
</feature>
<dbReference type="OrthoDB" id="6612291at2759"/>
<feature type="transmembrane region" description="Helical" evidence="10">
    <location>
        <begin position="452"/>
        <end position="474"/>
    </location>
</feature>
<dbReference type="PANTHER" id="PTHR48022">
    <property type="entry name" value="PLASTIDIC GLUCOSE TRANSPORTER 4"/>
    <property type="match status" value="1"/>
</dbReference>
<evidence type="ECO:0000256" key="8">
    <source>
        <dbReference type="RuleBase" id="RU003346"/>
    </source>
</evidence>
<keyword evidence="13" id="KW-1185">Reference proteome</keyword>
<evidence type="ECO:0000256" key="3">
    <source>
        <dbReference type="ARBA" id="ARBA00022448"/>
    </source>
</evidence>
<dbReference type="FunCoup" id="A0A0C3D9Y0">
    <property type="interactions" value="62"/>
</dbReference>
<dbReference type="AlphaFoldDB" id="A0A0C3D9Y0"/>
<dbReference type="InterPro" id="IPR050360">
    <property type="entry name" value="MFS_Sugar_Transporters"/>
</dbReference>
<dbReference type="GO" id="GO:0016020">
    <property type="term" value="C:membrane"/>
    <property type="evidence" value="ECO:0007669"/>
    <property type="project" value="UniProtKB-SubCell"/>
</dbReference>
<evidence type="ECO:0000259" key="11">
    <source>
        <dbReference type="PROSITE" id="PS50850"/>
    </source>
</evidence>
<feature type="transmembrane region" description="Helical" evidence="10">
    <location>
        <begin position="519"/>
        <end position="536"/>
    </location>
</feature>
<feature type="transmembrane region" description="Helical" evidence="10">
    <location>
        <begin position="273"/>
        <end position="294"/>
    </location>
</feature>
<dbReference type="InterPro" id="IPR005828">
    <property type="entry name" value="MFS_sugar_transport-like"/>
</dbReference>
<feature type="transmembrane region" description="Helical" evidence="10">
    <location>
        <begin position="175"/>
        <end position="195"/>
    </location>
</feature>
<dbReference type="InterPro" id="IPR003663">
    <property type="entry name" value="Sugar/inositol_transpt"/>
</dbReference>
<feature type="domain" description="Major facilitator superfamily (MFS) profile" evidence="11">
    <location>
        <begin position="99"/>
        <end position="542"/>
    </location>
</feature>
<keyword evidence="3 8" id="KW-0813">Transport</keyword>
<evidence type="ECO:0000256" key="6">
    <source>
        <dbReference type="ARBA" id="ARBA00022989"/>
    </source>
</evidence>
<feature type="transmembrane region" description="Helical" evidence="10">
    <location>
        <begin position="147"/>
        <end position="168"/>
    </location>
</feature>
<proteinExistence type="inferred from homology"/>
<dbReference type="Proteomes" id="UP000054321">
    <property type="component" value="Unassembled WGS sequence"/>
</dbReference>
<evidence type="ECO:0000256" key="5">
    <source>
        <dbReference type="ARBA" id="ARBA00022692"/>
    </source>
</evidence>
<feature type="transmembrane region" description="Helical" evidence="10">
    <location>
        <begin position="418"/>
        <end position="440"/>
    </location>
</feature>
<comment type="subcellular location">
    <subcellularLocation>
        <location evidence="1">Membrane</location>
        <topology evidence="1">Multi-pass membrane protein</topology>
    </subcellularLocation>
</comment>
<dbReference type="SUPFAM" id="SSF103473">
    <property type="entry name" value="MFS general substrate transporter"/>
    <property type="match status" value="1"/>
</dbReference>
<protein>
    <recommendedName>
        <fullName evidence="11">Major facilitator superfamily (MFS) profile domain-containing protein</fullName>
    </recommendedName>
</protein>
<evidence type="ECO:0000313" key="13">
    <source>
        <dbReference type="Proteomes" id="UP000054321"/>
    </source>
</evidence>
<evidence type="ECO:0000256" key="7">
    <source>
        <dbReference type="ARBA" id="ARBA00023136"/>
    </source>
</evidence>
<reference evidence="12 13" key="1">
    <citation type="submission" date="2014-04" db="EMBL/GenBank/DDBJ databases">
        <authorList>
            <consortium name="DOE Joint Genome Institute"/>
            <person name="Kuo A."/>
            <person name="Martino E."/>
            <person name="Perotto S."/>
            <person name="Kohler A."/>
            <person name="Nagy L.G."/>
            <person name="Floudas D."/>
            <person name="Copeland A."/>
            <person name="Barry K.W."/>
            <person name="Cichocki N."/>
            <person name="Veneault-Fourrey C."/>
            <person name="LaButti K."/>
            <person name="Lindquist E.A."/>
            <person name="Lipzen A."/>
            <person name="Lundell T."/>
            <person name="Morin E."/>
            <person name="Murat C."/>
            <person name="Sun H."/>
            <person name="Tunlid A."/>
            <person name="Henrissat B."/>
            <person name="Grigoriev I.V."/>
            <person name="Hibbett D.S."/>
            <person name="Martin F."/>
            <person name="Nordberg H.P."/>
            <person name="Cantor M.N."/>
            <person name="Hua S.X."/>
        </authorList>
    </citation>
    <scope>NUCLEOTIDE SEQUENCE [LARGE SCALE GENOMIC DNA]</scope>
    <source>
        <strain evidence="12 13">Zn</strain>
    </source>
</reference>
<dbReference type="Pfam" id="PF00083">
    <property type="entry name" value="Sugar_tr"/>
    <property type="match status" value="1"/>
</dbReference>
<name>A0A0C3D9Y0_OIDMZ</name>
<comment type="similarity">
    <text evidence="2 8">Belongs to the major facilitator superfamily. Sugar transporter (TC 2.A.1.1) family.</text>
</comment>
<feature type="transmembrane region" description="Helical" evidence="10">
    <location>
        <begin position="101"/>
        <end position="123"/>
    </location>
</feature>
<organism evidence="12 13">
    <name type="scientific">Oidiodendron maius (strain Zn)</name>
    <dbReference type="NCBI Taxonomy" id="913774"/>
    <lineage>
        <taxon>Eukaryota</taxon>
        <taxon>Fungi</taxon>
        <taxon>Dikarya</taxon>
        <taxon>Ascomycota</taxon>
        <taxon>Pezizomycotina</taxon>
        <taxon>Leotiomycetes</taxon>
        <taxon>Leotiomycetes incertae sedis</taxon>
        <taxon>Myxotrichaceae</taxon>
        <taxon>Oidiodendron</taxon>
    </lineage>
</organism>
<evidence type="ECO:0000256" key="1">
    <source>
        <dbReference type="ARBA" id="ARBA00004141"/>
    </source>
</evidence>
<dbReference type="InterPro" id="IPR020846">
    <property type="entry name" value="MFS_dom"/>
</dbReference>
<evidence type="ECO:0000256" key="9">
    <source>
        <dbReference type="SAM" id="MobiDB-lite"/>
    </source>
</evidence>
<evidence type="ECO:0000256" key="2">
    <source>
        <dbReference type="ARBA" id="ARBA00010992"/>
    </source>
</evidence>
<dbReference type="InParanoid" id="A0A0C3D9Y0"/>
<dbReference type="HOGENOM" id="CLU_001265_11_5_1"/>
<gene>
    <name evidence="12" type="ORF">OIDMADRAFT_31524</name>
</gene>
<dbReference type="PANTHER" id="PTHR48022:SF49">
    <property type="entry name" value="SUGAR TRANSPORTER, PUTATIVE (AFU_ORTHOLOGUE AFUA_8G01340)-RELATED"/>
    <property type="match status" value="1"/>
</dbReference>
<evidence type="ECO:0000256" key="10">
    <source>
        <dbReference type="SAM" id="Phobius"/>
    </source>
</evidence>
<keyword evidence="4" id="KW-0762">Sugar transport</keyword>
<dbReference type="InterPro" id="IPR036259">
    <property type="entry name" value="MFS_trans_sf"/>
</dbReference>
<dbReference type="GO" id="GO:0005351">
    <property type="term" value="F:carbohydrate:proton symporter activity"/>
    <property type="evidence" value="ECO:0007669"/>
    <property type="project" value="TreeGrafter"/>
</dbReference>
<dbReference type="NCBIfam" id="TIGR00879">
    <property type="entry name" value="SP"/>
    <property type="match status" value="1"/>
</dbReference>
<evidence type="ECO:0000256" key="4">
    <source>
        <dbReference type="ARBA" id="ARBA00022597"/>
    </source>
</evidence>
<feature type="transmembrane region" description="Helical" evidence="10">
    <location>
        <begin position="356"/>
        <end position="377"/>
    </location>
</feature>
<feature type="compositionally biased region" description="Polar residues" evidence="9">
    <location>
        <begin position="1"/>
        <end position="28"/>
    </location>
</feature>
<dbReference type="FunFam" id="1.20.1250.20:FF:000254">
    <property type="entry name" value="MAL31p Maltose permease"/>
    <property type="match status" value="1"/>
</dbReference>
<dbReference type="Gene3D" id="1.20.1250.20">
    <property type="entry name" value="MFS general substrate transporter like domains"/>
    <property type="match status" value="1"/>
</dbReference>
<dbReference type="PROSITE" id="PS00217">
    <property type="entry name" value="SUGAR_TRANSPORT_2"/>
    <property type="match status" value="1"/>
</dbReference>
<dbReference type="InterPro" id="IPR005829">
    <property type="entry name" value="Sugar_transporter_CS"/>
</dbReference>
<sequence length="590" mass="65645">MAKQASHNESGSPSDHFDSITSAPQPSHASDDAWMNTLNDNHSLSTTLTRQTPLDTFSTLSTIIPDLRPLDSGARAAIRAEQKITFLSGCRLYPKAMAWSMAISSVIIMEGFDTLLIFSFFSFPPFRRAYGVPTGNDNFQIPTRWQFALPTATEAGEIVGLLFSGLVADRIGYRFTLAAALIFLFFSIFLSFFAVSLEMLLAGQILCGIPWGVFQTLSINYAAEVMPVTLRGYLLASINLCWVWGQLLATGIIKALVNNNSQWSYRLPFALQWVIGVPVFVAVLLAPESPWWLIRHDRLDAAKKTLQRLITKSTVNVNETVAMMAYTNEIEKYLKDKPSITYLNCFKSSDLRRTEITCVVWVTQQVCGTSLLGWATYFYEQAGLQTNNAFSLSVGTYSLAVVGNVVSWFLLRCVGRRRLYLGGLLAMLITLLVIGGVGVAPTSRGQSWTLGSLLLVLTFVYNLTIGPVCFVLVAEIPSTRLRVKTAVLARAAYNMAGILINWMTPKMLSPTAWNWKGKSGFFFAGTTFLCLAYCYWRLPETSGLSYLEIDILFEKKAKANKFRELQTNLENLGYFSIEGAEREQLPFAGY</sequence>
<keyword evidence="5 10" id="KW-0812">Transmembrane</keyword>
<evidence type="ECO:0000313" key="12">
    <source>
        <dbReference type="EMBL" id="KIM98757.1"/>
    </source>
</evidence>
<keyword evidence="6 10" id="KW-1133">Transmembrane helix</keyword>
<dbReference type="PROSITE" id="PS50850">
    <property type="entry name" value="MFS"/>
    <property type="match status" value="1"/>
</dbReference>